<evidence type="ECO:0000256" key="2">
    <source>
        <dbReference type="ARBA" id="ARBA00022475"/>
    </source>
</evidence>
<protein>
    <submittedName>
        <fullName evidence="7">YihY/virulence factor BrkB family protein</fullName>
    </submittedName>
</protein>
<feature type="transmembrane region" description="Helical" evidence="6">
    <location>
        <begin position="288"/>
        <end position="313"/>
    </location>
</feature>
<dbReference type="PIRSF" id="PIRSF035875">
    <property type="entry name" value="RNase_BN"/>
    <property type="match status" value="1"/>
</dbReference>
<feature type="transmembrane region" description="Helical" evidence="6">
    <location>
        <begin position="223"/>
        <end position="244"/>
    </location>
</feature>
<keyword evidence="4 6" id="KW-1133">Transmembrane helix</keyword>
<reference evidence="7" key="1">
    <citation type="submission" date="2021-04" db="EMBL/GenBank/DDBJ databases">
        <title>Phylogenetic analysis of Acidobacteriaceae.</title>
        <authorList>
            <person name="Qiu L."/>
            <person name="Zhang Q."/>
        </authorList>
    </citation>
    <scope>NUCLEOTIDE SEQUENCE</scope>
    <source>
        <strain evidence="7">DSM 25168</strain>
    </source>
</reference>
<keyword evidence="2" id="KW-1003">Cell membrane</keyword>
<dbReference type="InterPro" id="IPR017039">
    <property type="entry name" value="Virul_fac_BrkB"/>
</dbReference>
<evidence type="ECO:0000256" key="1">
    <source>
        <dbReference type="ARBA" id="ARBA00004651"/>
    </source>
</evidence>
<keyword evidence="3 6" id="KW-0812">Transmembrane</keyword>
<dbReference type="KEGG" id="orp:MOP44_19535"/>
<evidence type="ECO:0000256" key="6">
    <source>
        <dbReference type="SAM" id="Phobius"/>
    </source>
</evidence>
<dbReference type="Pfam" id="PF03631">
    <property type="entry name" value="Virul_fac_BrkB"/>
    <property type="match status" value="1"/>
</dbReference>
<dbReference type="GO" id="GO:0005886">
    <property type="term" value="C:plasma membrane"/>
    <property type="evidence" value="ECO:0007669"/>
    <property type="project" value="UniProtKB-SubCell"/>
</dbReference>
<dbReference type="PANTHER" id="PTHR30213:SF0">
    <property type="entry name" value="UPF0761 MEMBRANE PROTEIN YIHY"/>
    <property type="match status" value="1"/>
</dbReference>
<comment type="subcellular location">
    <subcellularLocation>
        <location evidence="1">Cell membrane</location>
        <topology evidence="1">Multi-pass membrane protein</topology>
    </subcellularLocation>
</comment>
<name>A0A9J7BIW5_9BACT</name>
<sequence length="320" mass="34801">MAVISDPGTVAEPVVEAPAGPDCAPSVVDSAAVSVEIPKWYRLRKEGAALISYLLDSEVHTFAFSVAANAILSFIPLILLLYTLAMRVFHSQAMIGVIGDMVDYFLPATTTPRNWVANNIQIAAALSSSHGIQIFSLIMILISCTGIFLPLEVALNQAWGVKKSRNYLMNQVVAFGLAILMVGLGMVAIVLSAGQRAILDFLFFHHTEGGGFLPWLFNAISTGWMAISSGAACIVFFFFVYWLLPNCKVPPRPVMRASIVVGLIWLASRYIFVLVLPHLDLKSMYGPFYVSVGILFWAYISGLILFAGAQYSVKQLGTAK</sequence>
<dbReference type="RefSeq" id="WP_260791949.1">
    <property type="nucleotide sequence ID" value="NZ_CP093313.1"/>
</dbReference>
<evidence type="ECO:0000313" key="7">
    <source>
        <dbReference type="EMBL" id="UWZ82752.1"/>
    </source>
</evidence>
<feature type="transmembrane region" description="Helical" evidence="6">
    <location>
        <begin position="256"/>
        <end position="276"/>
    </location>
</feature>
<keyword evidence="5 6" id="KW-0472">Membrane</keyword>
<evidence type="ECO:0000256" key="4">
    <source>
        <dbReference type="ARBA" id="ARBA00022989"/>
    </source>
</evidence>
<dbReference type="Proteomes" id="UP001059380">
    <property type="component" value="Chromosome"/>
</dbReference>
<feature type="transmembrane region" description="Helical" evidence="6">
    <location>
        <begin position="62"/>
        <end position="85"/>
    </location>
</feature>
<accession>A0A9J7BIW5</accession>
<dbReference type="EMBL" id="CP093313">
    <property type="protein sequence ID" value="UWZ82752.1"/>
    <property type="molecule type" value="Genomic_DNA"/>
</dbReference>
<keyword evidence="8" id="KW-1185">Reference proteome</keyword>
<feature type="transmembrane region" description="Helical" evidence="6">
    <location>
        <begin position="134"/>
        <end position="151"/>
    </location>
</feature>
<dbReference type="PANTHER" id="PTHR30213">
    <property type="entry name" value="INNER MEMBRANE PROTEIN YHJD"/>
    <property type="match status" value="1"/>
</dbReference>
<evidence type="ECO:0000256" key="3">
    <source>
        <dbReference type="ARBA" id="ARBA00022692"/>
    </source>
</evidence>
<evidence type="ECO:0000256" key="5">
    <source>
        <dbReference type="ARBA" id="ARBA00023136"/>
    </source>
</evidence>
<feature type="transmembrane region" description="Helical" evidence="6">
    <location>
        <begin position="171"/>
        <end position="191"/>
    </location>
</feature>
<organism evidence="7 8">
    <name type="scientific">Occallatibacter riparius</name>
    <dbReference type="NCBI Taxonomy" id="1002689"/>
    <lineage>
        <taxon>Bacteria</taxon>
        <taxon>Pseudomonadati</taxon>
        <taxon>Acidobacteriota</taxon>
        <taxon>Terriglobia</taxon>
        <taxon>Terriglobales</taxon>
        <taxon>Acidobacteriaceae</taxon>
        <taxon>Occallatibacter</taxon>
    </lineage>
</organism>
<gene>
    <name evidence="7" type="ORF">MOP44_19535</name>
</gene>
<dbReference type="AlphaFoldDB" id="A0A9J7BIW5"/>
<evidence type="ECO:0000313" key="8">
    <source>
        <dbReference type="Proteomes" id="UP001059380"/>
    </source>
</evidence>
<proteinExistence type="predicted"/>